<keyword evidence="2" id="KW-1185">Reference proteome</keyword>
<comment type="caution">
    <text evidence="1">The sequence shown here is derived from an EMBL/GenBank/DDBJ whole genome shotgun (WGS) entry which is preliminary data.</text>
</comment>
<dbReference type="Proteomes" id="UP000799754">
    <property type="component" value="Unassembled WGS sequence"/>
</dbReference>
<proteinExistence type="predicted"/>
<evidence type="ECO:0000313" key="1">
    <source>
        <dbReference type="EMBL" id="KAF2622667.1"/>
    </source>
</evidence>
<dbReference type="EMBL" id="MU006743">
    <property type="protein sequence ID" value="KAF2622667.1"/>
    <property type="molecule type" value="Genomic_DNA"/>
</dbReference>
<organism evidence="1 2">
    <name type="scientific">Macroventuria anomochaeta</name>
    <dbReference type="NCBI Taxonomy" id="301207"/>
    <lineage>
        <taxon>Eukaryota</taxon>
        <taxon>Fungi</taxon>
        <taxon>Dikarya</taxon>
        <taxon>Ascomycota</taxon>
        <taxon>Pezizomycotina</taxon>
        <taxon>Dothideomycetes</taxon>
        <taxon>Pleosporomycetidae</taxon>
        <taxon>Pleosporales</taxon>
        <taxon>Pleosporineae</taxon>
        <taxon>Didymellaceae</taxon>
        <taxon>Macroventuria</taxon>
    </lineage>
</organism>
<gene>
    <name evidence="1" type="ORF">BU25DRAFT_415160</name>
</gene>
<accession>A0ACB6RLS7</accession>
<evidence type="ECO:0000313" key="2">
    <source>
        <dbReference type="Proteomes" id="UP000799754"/>
    </source>
</evidence>
<reference evidence="1" key="1">
    <citation type="journal article" date="2020" name="Stud. Mycol.">
        <title>101 Dothideomycetes genomes: a test case for predicting lifestyles and emergence of pathogens.</title>
        <authorList>
            <person name="Haridas S."/>
            <person name="Albert R."/>
            <person name="Binder M."/>
            <person name="Bloem J."/>
            <person name="Labutti K."/>
            <person name="Salamov A."/>
            <person name="Andreopoulos B."/>
            <person name="Baker S."/>
            <person name="Barry K."/>
            <person name="Bills G."/>
            <person name="Bluhm B."/>
            <person name="Cannon C."/>
            <person name="Castanera R."/>
            <person name="Culley D."/>
            <person name="Daum C."/>
            <person name="Ezra D."/>
            <person name="Gonzalez J."/>
            <person name="Henrissat B."/>
            <person name="Kuo A."/>
            <person name="Liang C."/>
            <person name="Lipzen A."/>
            <person name="Lutzoni F."/>
            <person name="Magnuson J."/>
            <person name="Mondo S."/>
            <person name="Nolan M."/>
            <person name="Ohm R."/>
            <person name="Pangilinan J."/>
            <person name="Park H.-J."/>
            <person name="Ramirez L."/>
            <person name="Alfaro M."/>
            <person name="Sun H."/>
            <person name="Tritt A."/>
            <person name="Yoshinaga Y."/>
            <person name="Zwiers L.-H."/>
            <person name="Turgeon B."/>
            <person name="Goodwin S."/>
            <person name="Spatafora J."/>
            <person name="Crous P."/>
            <person name="Grigoriev I."/>
        </authorList>
    </citation>
    <scope>NUCLEOTIDE SEQUENCE</scope>
    <source>
        <strain evidence="1">CBS 525.71</strain>
    </source>
</reference>
<sequence>MPSNLNSYPSKRHLHSQSVFVLSMWYPYTPTAGSTMPSLPSSSSAPAIVMPTSHSSSSVKYREVAYHLDGQDRYVAESYEVRSPSRQSPPAPRDMQHLLQPTEYSFAPQSVMRPSLTPSKPTSKRSIIIVPSRESLQQDQPDTKPGAIKASKPVAPPLAPRPRRLSTPDLSDIEDDQPFCHCDSKKKCASVSCRRTLLCCLDALIDSTIN</sequence>
<protein>
    <submittedName>
        <fullName evidence="1">Uncharacterized protein</fullName>
    </submittedName>
</protein>
<name>A0ACB6RLS7_9PLEO</name>